<dbReference type="GO" id="GO:0003677">
    <property type="term" value="F:DNA binding"/>
    <property type="evidence" value="ECO:0007669"/>
    <property type="project" value="UniProtKB-KW"/>
</dbReference>
<dbReference type="InterPro" id="IPR002421">
    <property type="entry name" value="5-3_exonuclease"/>
</dbReference>
<evidence type="ECO:0000256" key="1">
    <source>
        <dbReference type="ARBA" id="ARBA00022722"/>
    </source>
</evidence>
<keyword evidence="2" id="KW-0378">Hydrolase</keyword>
<dbReference type="Gene3D" id="3.40.50.1010">
    <property type="entry name" value="5'-nuclease"/>
    <property type="match status" value="1"/>
</dbReference>
<dbReference type="InterPro" id="IPR008918">
    <property type="entry name" value="HhH2"/>
</dbReference>
<sequence length="311" mass="36177">MVETALIFDANNLMHRSYHRFSNFTDISGRPTSVIYGVPFVIESQVRKFQPDLVIAVFDGSRSKHRLKLCPEYKGSRTQKIDFDREDFLRQRDEVLECLHNLGISVVYNEDQEADDMIYSVVKLLQKQNVGTIIIISSDKDFNQLATTKDVVIYNPHNQEKITVNTCKHFKGYEAKQTVDYLTLVGDDSDNIKGYPLVGEKRAIQFLEKYGSIKKFLREGESNSVVSKNALAKLYKKNHFLISLKAYHLKFMRDVKINWYKNEPFPKPNKTLFESYCGSFTLKSFLKDKNFYETFKNLSQRSIRSRKNNIG</sequence>
<evidence type="ECO:0000313" key="5">
    <source>
        <dbReference type="EMBL" id="DAG03406.1"/>
    </source>
</evidence>
<dbReference type="SUPFAM" id="SSF47807">
    <property type="entry name" value="5' to 3' exonuclease, C-terminal subdomain"/>
    <property type="match status" value="1"/>
</dbReference>
<dbReference type="PANTHER" id="PTHR42646">
    <property type="entry name" value="FLAP ENDONUCLEASE XNI"/>
    <property type="match status" value="1"/>
</dbReference>
<name>A0A8S5V9N4_9CAUD</name>
<dbReference type="Pfam" id="PF02739">
    <property type="entry name" value="5_3_exonuc_N"/>
    <property type="match status" value="1"/>
</dbReference>
<keyword evidence="3" id="KW-0238">DNA-binding</keyword>
<dbReference type="SMART" id="SM00279">
    <property type="entry name" value="HhH2"/>
    <property type="match status" value="1"/>
</dbReference>
<proteinExistence type="predicted"/>
<accession>A0A8S5V9N4</accession>
<dbReference type="GO" id="GO:0008409">
    <property type="term" value="F:5'-3' exonuclease activity"/>
    <property type="evidence" value="ECO:0007669"/>
    <property type="project" value="InterPro"/>
</dbReference>
<dbReference type="EMBL" id="BK016230">
    <property type="protein sequence ID" value="DAG03406.1"/>
    <property type="molecule type" value="Genomic_DNA"/>
</dbReference>
<protein>
    <submittedName>
        <fullName evidence="5">Exodeoxyribonuclease</fullName>
    </submittedName>
</protein>
<dbReference type="InterPro" id="IPR020046">
    <property type="entry name" value="5-3_exonucl_a-hlix_arch_N"/>
</dbReference>
<organism evidence="5">
    <name type="scientific">Ackermannviridae sp. ctUml7</name>
    <dbReference type="NCBI Taxonomy" id="2825753"/>
    <lineage>
        <taxon>Viruses</taxon>
        <taxon>Duplodnaviria</taxon>
        <taxon>Heunggongvirae</taxon>
        <taxon>Uroviricota</taxon>
        <taxon>Caudoviricetes</taxon>
        <taxon>Pantevenvirales</taxon>
        <taxon>Ackermannviridae</taxon>
    </lineage>
</organism>
<dbReference type="InterPro" id="IPR036279">
    <property type="entry name" value="5-3_exonuclease_C_sf"/>
</dbReference>
<evidence type="ECO:0000256" key="3">
    <source>
        <dbReference type="ARBA" id="ARBA00023125"/>
    </source>
</evidence>
<dbReference type="InterPro" id="IPR029060">
    <property type="entry name" value="PIN-like_dom_sf"/>
</dbReference>
<dbReference type="SMART" id="SM00475">
    <property type="entry name" value="53EXOc"/>
    <property type="match status" value="1"/>
</dbReference>
<dbReference type="GO" id="GO:0033567">
    <property type="term" value="P:DNA replication, Okazaki fragment processing"/>
    <property type="evidence" value="ECO:0007669"/>
    <property type="project" value="InterPro"/>
</dbReference>
<evidence type="ECO:0000259" key="4">
    <source>
        <dbReference type="SMART" id="SM00475"/>
    </source>
</evidence>
<dbReference type="InterPro" id="IPR020045">
    <property type="entry name" value="DNA_polI_H3TH"/>
</dbReference>
<reference evidence="5" key="1">
    <citation type="journal article" date="2021" name="Proc. Natl. Acad. Sci. U.S.A.">
        <title>A Catalog of Tens of Thousands of Viruses from Human Metagenomes Reveals Hidden Associations with Chronic Diseases.</title>
        <authorList>
            <person name="Tisza M.J."/>
            <person name="Buck C.B."/>
        </authorList>
    </citation>
    <scope>NUCLEOTIDE SEQUENCE</scope>
    <source>
        <strain evidence="5">CtUml7</strain>
    </source>
</reference>
<dbReference type="Gene3D" id="1.10.150.20">
    <property type="entry name" value="5' to 3' exonuclease, C-terminal subdomain"/>
    <property type="match status" value="1"/>
</dbReference>
<feature type="domain" description="5'-3' exonuclease" evidence="4">
    <location>
        <begin position="1"/>
        <end position="250"/>
    </location>
</feature>
<dbReference type="CDD" id="cd09859">
    <property type="entry name" value="PIN_53EXO"/>
    <property type="match status" value="1"/>
</dbReference>
<keyword evidence="1" id="KW-0540">Nuclease</keyword>
<dbReference type="GO" id="GO:0017108">
    <property type="term" value="F:5'-flap endonuclease activity"/>
    <property type="evidence" value="ECO:0007669"/>
    <property type="project" value="InterPro"/>
</dbReference>
<dbReference type="SUPFAM" id="SSF88723">
    <property type="entry name" value="PIN domain-like"/>
    <property type="match status" value="1"/>
</dbReference>
<dbReference type="InterPro" id="IPR038969">
    <property type="entry name" value="FEN"/>
</dbReference>
<dbReference type="PANTHER" id="PTHR42646:SF2">
    <property type="entry name" value="5'-3' EXONUCLEASE FAMILY PROTEIN"/>
    <property type="match status" value="1"/>
</dbReference>
<evidence type="ECO:0000256" key="2">
    <source>
        <dbReference type="ARBA" id="ARBA00022801"/>
    </source>
</evidence>
<dbReference type="Pfam" id="PF01367">
    <property type="entry name" value="5_3_exonuc"/>
    <property type="match status" value="1"/>
</dbReference>